<protein>
    <recommendedName>
        <fullName evidence="1">Putative tail fiber protein gp53-like C-terminal domain-containing protein</fullName>
    </recommendedName>
</protein>
<reference evidence="2" key="1">
    <citation type="submission" date="2020-04" db="EMBL/GenBank/DDBJ databases">
        <authorList>
            <person name="Chiriac C."/>
            <person name="Salcher M."/>
            <person name="Ghai R."/>
            <person name="Kavagutti S V."/>
        </authorList>
    </citation>
    <scope>NUCLEOTIDE SEQUENCE</scope>
</reference>
<dbReference type="Gene3D" id="2.60.40.3940">
    <property type="match status" value="1"/>
</dbReference>
<dbReference type="Pfam" id="PF21882">
    <property type="entry name" value="Gp53-like_C"/>
    <property type="match status" value="1"/>
</dbReference>
<dbReference type="InterPro" id="IPR054075">
    <property type="entry name" value="Gp53-like_C"/>
</dbReference>
<sequence length="212" mass="22482">MSYQPGIPTGSVPLNQDYLNIQADFTQINDQFEVDHVPLTSTSGSPPNGYHTSVHLVPVSTTASNPPNNQPVVPPATTPGYGQVFNAQINDGISTDNTLFFLTGGGKLIQLTRNFVPMSSATNGYAFIGAFMFQWGSVATNFSVGTGTVTFSTSNLAFPNSCVNISTTMTGASTTANLVEIVSKNNTSFNWKFTGGSVATSYTGFMWMAIGF</sequence>
<proteinExistence type="predicted"/>
<evidence type="ECO:0000313" key="2">
    <source>
        <dbReference type="EMBL" id="CAB4132659.1"/>
    </source>
</evidence>
<gene>
    <name evidence="2" type="ORF">UFOVP256_63</name>
</gene>
<accession>A0A6J5LLQ9</accession>
<dbReference type="EMBL" id="LR796263">
    <property type="protein sequence ID" value="CAB4132659.1"/>
    <property type="molecule type" value="Genomic_DNA"/>
</dbReference>
<feature type="domain" description="Putative tail fiber protein gp53-like C-terminal" evidence="1">
    <location>
        <begin position="131"/>
        <end position="211"/>
    </location>
</feature>
<organism evidence="2">
    <name type="scientific">uncultured Caudovirales phage</name>
    <dbReference type="NCBI Taxonomy" id="2100421"/>
    <lineage>
        <taxon>Viruses</taxon>
        <taxon>Duplodnaviria</taxon>
        <taxon>Heunggongvirae</taxon>
        <taxon>Uroviricota</taxon>
        <taxon>Caudoviricetes</taxon>
        <taxon>Peduoviridae</taxon>
        <taxon>Maltschvirus</taxon>
        <taxon>Maltschvirus maltsch</taxon>
    </lineage>
</organism>
<evidence type="ECO:0000259" key="1">
    <source>
        <dbReference type="Pfam" id="PF21882"/>
    </source>
</evidence>
<name>A0A6J5LLQ9_9CAUD</name>